<proteinExistence type="predicted"/>
<dbReference type="EMBL" id="CP015441">
    <property type="protein sequence ID" value="ANC50787.1"/>
    <property type="molecule type" value="Genomic_DNA"/>
</dbReference>
<protein>
    <submittedName>
        <fullName evidence="2">Methylase</fullName>
    </submittedName>
</protein>
<reference evidence="2 3" key="1">
    <citation type="submission" date="2016-04" db="EMBL/GenBank/DDBJ databases">
        <title>The complete genome sequence of Erythrobacter atlanticus s21-N3.</title>
        <authorList>
            <person name="Wang W."/>
            <person name="Wang L."/>
            <person name="Zhuang L."/>
            <person name="Shao Z."/>
        </authorList>
    </citation>
    <scope>NUCLEOTIDE SEQUENCE [LARGE SCALE GENOMIC DNA]</scope>
    <source>
        <strain evidence="3">s21-N3</strain>
        <plasmid evidence="3">Plasmid</plasmid>
    </source>
</reference>
<feature type="domain" description="Strawberry notch helicase C" evidence="1">
    <location>
        <begin position="109"/>
        <end position="363"/>
    </location>
</feature>
<sequence length="636" mass="71779">MILLAWWFLRHVEVEGPVIIWSKIMTNRRNPAPPAATLDINCDCKENVIDYLERAFPTQQMQVFVDDTGEERSMPMFDDEGRPVHNAEAIEKKQRLIEHLCALPPIKPALDGIIEHYGTEKVAEVTGRTKRLVTQGDGSQKLETRSARTNQSETDHFMDGRKNILVFSDAGGTGRSYHASLDADNRRQRVHFLLEPGWRADRAIQGLGRTHRTHQAETPLFRPVTTNCKGELRFTSTIARRLDSLGALTRGQRQTGGQNLFDPADNLESEYAKAALVTWFGLLAEGKLTSATLVDFQKRSGLKIASADGILEEDLPPIQRWLNRILALPIAMQNAIFDEFLALVEARISAARDAGTLDVGIETIQVESASVDEDIILRTDERTGATSHLLRIDLTTRYQPTTLERVLERREWSDGCILMRNTKSDKAALCEPSRHFMTEKGELIQRVILHRPLRREYHQLRDLEESAWVECAELRFAKLWLAEAEDSASRLHTETIHLATGLLLPIWSNLPRDYLEVNRIVDLEGRSWLGRIVYDTDVADVLKAFGVNSSVKLTDEAVVKALRENRSITIEQPFGAVLKRSRVAGDLRIEIAGVPADQIEWLKTIGCFTEIIAYRTRIFVPADNPEPVVRALLAPL</sequence>
<dbReference type="InterPro" id="IPR026741">
    <property type="entry name" value="SNO"/>
</dbReference>
<dbReference type="AlphaFoldDB" id="A0A160HUV2"/>
<keyword evidence="2" id="KW-0489">Methyltransferase</keyword>
<name>A0A160HUV2_9SPHN</name>
<evidence type="ECO:0000313" key="3">
    <source>
        <dbReference type="Proteomes" id="UP000059113"/>
    </source>
</evidence>
<accession>A0A160HUV2</accession>
<dbReference type="GO" id="GO:0008168">
    <property type="term" value="F:methyltransferase activity"/>
    <property type="evidence" value="ECO:0007669"/>
    <property type="project" value="UniProtKB-KW"/>
</dbReference>
<keyword evidence="3" id="KW-1185">Reference proteome</keyword>
<geneLocation type="plasmid" evidence="3"/>
<dbReference type="Pfam" id="PF13871">
    <property type="entry name" value="Helicase_C_4"/>
    <property type="match status" value="1"/>
</dbReference>
<keyword evidence="2" id="KW-0614">Plasmid</keyword>
<dbReference type="PANTHER" id="PTHR12706:SF30">
    <property type="entry name" value="PROTEIN STRAWBERRY NOTCH-RELATED"/>
    <property type="match status" value="1"/>
</dbReference>
<dbReference type="Proteomes" id="UP000059113">
    <property type="component" value="Plasmid"/>
</dbReference>
<dbReference type="KEGG" id="ery:CP97_15096"/>
<keyword evidence="2" id="KW-0808">Transferase</keyword>
<dbReference type="InterPro" id="IPR026937">
    <property type="entry name" value="SBNO_Helicase_C_dom"/>
</dbReference>
<dbReference type="GO" id="GO:0032259">
    <property type="term" value="P:methylation"/>
    <property type="evidence" value="ECO:0007669"/>
    <property type="project" value="UniProtKB-KW"/>
</dbReference>
<organism evidence="2 3">
    <name type="scientific">Aurantiacibacter atlanticus</name>
    <dbReference type="NCBI Taxonomy" id="1648404"/>
    <lineage>
        <taxon>Bacteria</taxon>
        <taxon>Pseudomonadati</taxon>
        <taxon>Pseudomonadota</taxon>
        <taxon>Alphaproteobacteria</taxon>
        <taxon>Sphingomonadales</taxon>
        <taxon>Erythrobacteraceae</taxon>
        <taxon>Aurantiacibacter</taxon>
    </lineage>
</organism>
<evidence type="ECO:0000259" key="1">
    <source>
        <dbReference type="Pfam" id="PF13871"/>
    </source>
</evidence>
<dbReference type="PANTHER" id="PTHR12706">
    <property type="entry name" value="STRAWBERRY NOTCH-RELATED"/>
    <property type="match status" value="1"/>
</dbReference>
<evidence type="ECO:0000313" key="2">
    <source>
        <dbReference type="EMBL" id="ANC50787.1"/>
    </source>
</evidence>
<gene>
    <name evidence="2" type="ORF">CP97_15096</name>
</gene>
<dbReference type="GO" id="GO:0006355">
    <property type="term" value="P:regulation of DNA-templated transcription"/>
    <property type="evidence" value="ECO:0007669"/>
    <property type="project" value="InterPro"/>
</dbReference>